<reference evidence="1" key="1">
    <citation type="submission" date="2021-01" db="EMBL/GenBank/DDBJ databases">
        <title>Complete genome sequence of Clostridiales bacterium R-7.</title>
        <authorList>
            <person name="Mahoney-Kurpe S.C."/>
            <person name="Palevich N."/>
            <person name="Koike S."/>
            <person name="Moon C.D."/>
            <person name="Attwood G.T."/>
        </authorList>
    </citation>
    <scope>NUCLEOTIDE SEQUENCE</scope>
    <source>
        <strain evidence="1">R-7</strain>
    </source>
</reference>
<protein>
    <submittedName>
        <fullName evidence="1">Class I SAM-dependent methyltransferase</fullName>
    </submittedName>
</protein>
<keyword evidence="2" id="KW-1185">Reference proteome</keyword>
<name>A0AC61MZE6_9FIRM</name>
<dbReference type="Proteomes" id="UP000682782">
    <property type="component" value="Chromosome"/>
</dbReference>
<gene>
    <name evidence="1" type="ORF">JYE49_12670</name>
</gene>
<evidence type="ECO:0000313" key="1">
    <source>
        <dbReference type="EMBL" id="QUC68680.1"/>
    </source>
</evidence>
<dbReference type="EMBL" id="CP068393">
    <property type="protein sequence ID" value="QUC68680.1"/>
    <property type="molecule type" value="Genomic_DNA"/>
</dbReference>
<sequence length="298" mass="34167">MEKIGNVKLNKTFYSGTDTYSDGEIEDRLLDIVQKGGREDVLLDETDWALLYHLSPIRENLLEWYDFGKGKSLLEIGAGCGAVTGLFCRKLDRVVAVDLSLKRSTINATRNQEYDNLEIMIGNFQDIEITEKYDYVTLIGVLEYSIYYINSPDPFGDMLRKARSYLKPGGKLIIAIENKYGIKYWAGATEDHTGKPFDGIVGYDGVERVRTFSRDGLEKLMKEAGCTDIQFYYPLPDYKLPLEVYSEKWLPKHYPVSGNTPNYDRDRMDLFNEEKAMNELIAEGKFTQFANSFLVFCQ</sequence>
<accession>A0AC61MZE6</accession>
<evidence type="ECO:0000313" key="2">
    <source>
        <dbReference type="Proteomes" id="UP000682782"/>
    </source>
</evidence>
<organism evidence="1 2">
    <name type="scientific">Aristaeella hokkaidonensis</name>
    <dbReference type="NCBI Taxonomy" id="3046382"/>
    <lineage>
        <taxon>Bacteria</taxon>
        <taxon>Bacillati</taxon>
        <taxon>Bacillota</taxon>
        <taxon>Clostridia</taxon>
        <taxon>Eubacteriales</taxon>
        <taxon>Aristaeellaceae</taxon>
        <taxon>Aristaeella</taxon>
    </lineage>
</organism>
<keyword evidence="1" id="KW-0489">Methyltransferase</keyword>
<proteinExistence type="predicted"/>
<keyword evidence="1" id="KW-0808">Transferase</keyword>